<evidence type="ECO:0000256" key="3">
    <source>
        <dbReference type="ARBA" id="ARBA00022448"/>
    </source>
</evidence>
<dbReference type="GO" id="GO:0015833">
    <property type="term" value="P:peptide transport"/>
    <property type="evidence" value="ECO:0007669"/>
    <property type="project" value="TreeGrafter"/>
</dbReference>
<dbReference type="Gene3D" id="3.90.76.10">
    <property type="entry name" value="Dipeptide-binding Protein, Domain 1"/>
    <property type="match status" value="1"/>
</dbReference>
<comment type="subcellular location">
    <subcellularLocation>
        <location evidence="1">Cell envelope</location>
    </subcellularLocation>
</comment>
<dbReference type="SUPFAM" id="SSF53850">
    <property type="entry name" value="Periplasmic binding protein-like II"/>
    <property type="match status" value="1"/>
</dbReference>
<evidence type="ECO:0000256" key="4">
    <source>
        <dbReference type="ARBA" id="ARBA00022729"/>
    </source>
</evidence>
<dbReference type="InterPro" id="IPR039424">
    <property type="entry name" value="SBP_5"/>
</dbReference>
<gene>
    <name evidence="6" type="ORF">SAMN04488122_3880</name>
</gene>
<dbReference type="InterPro" id="IPR030678">
    <property type="entry name" value="Peptide/Ni-bd"/>
</dbReference>
<dbReference type="Pfam" id="PF00496">
    <property type="entry name" value="SBP_bac_5"/>
    <property type="match status" value="1"/>
</dbReference>
<name>A0A1I0S612_9BACT</name>
<evidence type="ECO:0000313" key="6">
    <source>
        <dbReference type="EMBL" id="SEW50573.1"/>
    </source>
</evidence>
<dbReference type="AlphaFoldDB" id="A0A1I0S612"/>
<dbReference type="EMBL" id="FOJG01000002">
    <property type="protein sequence ID" value="SEW50573.1"/>
    <property type="molecule type" value="Genomic_DNA"/>
</dbReference>
<dbReference type="GO" id="GO:0030288">
    <property type="term" value="C:outer membrane-bounded periplasmic space"/>
    <property type="evidence" value="ECO:0007669"/>
    <property type="project" value="UniProtKB-ARBA"/>
</dbReference>
<dbReference type="STRING" id="29529.SAMN04488122_3880"/>
<keyword evidence="7" id="KW-1185">Reference proteome</keyword>
<dbReference type="PANTHER" id="PTHR30290:SF10">
    <property type="entry name" value="PERIPLASMIC OLIGOPEPTIDE-BINDING PROTEIN-RELATED"/>
    <property type="match status" value="1"/>
</dbReference>
<dbReference type="OrthoDB" id="9772924at2"/>
<dbReference type="GO" id="GO:1904680">
    <property type="term" value="F:peptide transmembrane transporter activity"/>
    <property type="evidence" value="ECO:0007669"/>
    <property type="project" value="TreeGrafter"/>
</dbReference>
<dbReference type="GO" id="GO:0043190">
    <property type="term" value="C:ATP-binding cassette (ABC) transporter complex"/>
    <property type="evidence" value="ECO:0007669"/>
    <property type="project" value="InterPro"/>
</dbReference>
<dbReference type="PIRSF" id="PIRSF002741">
    <property type="entry name" value="MppA"/>
    <property type="match status" value="1"/>
</dbReference>
<accession>A0A1I0S612</accession>
<organism evidence="6 7">
    <name type="scientific">Chitinophaga arvensicola</name>
    <dbReference type="NCBI Taxonomy" id="29529"/>
    <lineage>
        <taxon>Bacteria</taxon>
        <taxon>Pseudomonadati</taxon>
        <taxon>Bacteroidota</taxon>
        <taxon>Chitinophagia</taxon>
        <taxon>Chitinophagales</taxon>
        <taxon>Chitinophagaceae</taxon>
        <taxon>Chitinophaga</taxon>
    </lineage>
</organism>
<dbReference type="CDD" id="cd00995">
    <property type="entry name" value="PBP2_NikA_DppA_OppA_like"/>
    <property type="match status" value="1"/>
</dbReference>
<proteinExistence type="inferred from homology"/>
<dbReference type="Gene3D" id="3.40.190.10">
    <property type="entry name" value="Periplasmic binding protein-like II"/>
    <property type="match status" value="1"/>
</dbReference>
<reference evidence="7" key="1">
    <citation type="submission" date="2016-10" db="EMBL/GenBank/DDBJ databases">
        <authorList>
            <person name="Varghese N."/>
            <person name="Submissions S."/>
        </authorList>
    </citation>
    <scope>NUCLEOTIDE SEQUENCE [LARGE SCALE GENOMIC DNA]</scope>
    <source>
        <strain evidence="7">DSM 3695</strain>
    </source>
</reference>
<dbReference type="InterPro" id="IPR000914">
    <property type="entry name" value="SBP_5_dom"/>
</dbReference>
<keyword evidence="4" id="KW-0732">Signal</keyword>
<dbReference type="Gene3D" id="3.10.105.10">
    <property type="entry name" value="Dipeptide-binding Protein, Domain 3"/>
    <property type="match status" value="1"/>
</dbReference>
<dbReference type="Proteomes" id="UP000199310">
    <property type="component" value="Unassembled WGS sequence"/>
</dbReference>
<evidence type="ECO:0000259" key="5">
    <source>
        <dbReference type="Pfam" id="PF00496"/>
    </source>
</evidence>
<feature type="domain" description="Solute-binding protein family 5" evidence="5">
    <location>
        <begin position="78"/>
        <end position="466"/>
    </location>
</feature>
<protein>
    <submittedName>
        <fullName evidence="6">Peptide/nickel transport system substrate-binding protein</fullName>
    </submittedName>
</protein>
<comment type="similarity">
    <text evidence="2">Belongs to the bacterial solute-binding protein 5 family.</text>
</comment>
<evidence type="ECO:0000256" key="2">
    <source>
        <dbReference type="ARBA" id="ARBA00005695"/>
    </source>
</evidence>
<sequence>MKSCYCQVVIIRYCLAVLCIGLLWSCGSPEGQSLRVFRYNSTNGIASLDPAFAKSQEVIWAVKQLYNTLVEPDSNLVIRPSLAKQWRESADHRTYTFDLRTDVYFQDSDIFPGGRGRRMTAQDVVYSLRRIMDPATASPGAWIFNGKLSADSGFIALNDSTFEITLFRPFHPILGILSMQYCSIVPKEAIEKYGKDFRNHPCGTGPFRFFLWDEGQALVLHRNPTYFEKDAAGNRLPYLEAVQVSFLESKASEFLLFRQGQLDFMNDIDASFKDEVLTKQGKLRKEWEGKMVLHKHPYLNTEYLGFLTDSSLALVKESPLRWKKIRQAINYGIDRTKMMTYLRNGIGTAAVAGFVPAGLPSFNAENVKGYPYNPGMTRQLLREAGFPEGKGLPVIKLLSIPIYADLANYVANQLQEAGIRIQVEIIQKSLLLEQTAKSQALFFRGSWIADYPDAESYLAMFYSKNPAPPNYTRYRNPAFDQLYEQSLEENNDSLRYLQYQQMDQMIMADAAVVPLFYDEVIRLVQPNVQGLSGNGMNLLELRWVRKI</sequence>
<evidence type="ECO:0000313" key="7">
    <source>
        <dbReference type="Proteomes" id="UP000199310"/>
    </source>
</evidence>
<evidence type="ECO:0000256" key="1">
    <source>
        <dbReference type="ARBA" id="ARBA00004196"/>
    </source>
</evidence>
<keyword evidence="3" id="KW-0813">Transport</keyword>
<dbReference type="PANTHER" id="PTHR30290">
    <property type="entry name" value="PERIPLASMIC BINDING COMPONENT OF ABC TRANSPORTER"/>
    <property type="match status" value="1"/>
</dbReference>